<sequence>MFDRIIETINAAQAIAIKAGVDVRVSVISVVTSVVMSPCSWAFHRGSTPWSYLWRLLFQGVGLTTTKPRPFAMKRERMRLPMRGVTAFCCAS</sequence>
<name>A0A518BBP9_9BACT</name>
<gene>
    <name evidence="1" type="ORF">Pan216_53000</name>
</gene>
<keyword evidence="2" id="KW-1185">Reference proteome</keyword>
<dbReference type="KEGG" id="knv:Pan216_53000"/>
<organism evidence="1 2">
    <name type="scientific">Kolteria novifilia</name>
    <dbReference type="NCBI Taxonomy" id="2527975"/>
    <lineage>
        <taxon>Bacteria</taxon>
        <taxon>Pseudomonadati</taxon>
        <taxon>Planctomycetota</taxon>
        <taxon>Planctomycetia</taxon>
        <taxon>Kolteriales</taxon>
        <taxon>Kolteriaceae</taxon>
        <taxon>Kolteria</taxon>
    </lineage>
</organism>
<accession>A0A518BBP9</accession>
<evidence type="ECO:0000313" key="2">
    <source>
        <dbReference type="Proteomes" id="UP000317093"/>
    </source>
</evidence>
<dbReference type="Proteomes" id="UP000317093">
    <property type="component" value="Chromosome"/>
</dbReference>
<dbReference type="AlphaFoldDB" id="A0A518BBP9"/>
<evidence type="ECO:0000313" key="1">
    <source>
        <dbReference type="EMBL" id="QDU64410.1"/>
    </source>
</evidence>
<protein>
    <submittedName>
        <fullName evidence="1">Uncharacterized protein</fullName>
    </submittedName>
</protein>
<reference evidence="1 2" key="1">
    <citation type="submission" date="2019-02" db="EMBL/GenBank/DDBJ databases">
        <title>Deep-cultivation of Planctomycetes and their phenomic and genomic characterization uncovers novel biology.</title>
        <authorList>
            <person name="Wiegand S."/>
            <person name="Jogler M."/>
            <person name="Boedeker C."/>
            <person name="Pinto D."/>
            <person name="Vollmers J."/>
            <person name="Rivas-Marin E."/>
            <person name="Kohn T."/>
            <person name="Peeters S.H."/>
            <person name="Heuer A."/>
            <person name="Rast P."/>
            <person name="Oberbeckmann S."/>
            <person name="Bunk B."/>
            <person name="Jeske O."/>
            <person name="Meyerdierks A."/>
            <person name="Storesund J.E."/>
            <person name="Kallscheuer N."/>
            <person name="Luecker S."/>
            <person name="Lage O.M."/>
            <person name="Pohl T."/>
            <person name="Merkel B.J."/>
            <person name="Hornburger P."/>
            <person name="Mueller R.-W."/>
            <person name="Bruemmer F."/>
            <person name="Labrenz M."/>
            <person name="Spormann A.M."/>
            <person name="Op den Camp H."/>
            <person name="Overmann J."/>
            <person name="Amann R."/>
            <person name="Jetten M.S.M."/>
            <person name="Mascher T."/>
            <person name="Medema M.H."/>
            <person name="Devos D.P."/>
            <person name="Kaster A.-K."/>
            <person name="Ovreas L."/>
            <person name="Rohde M."/>
            <person name="Galperin M.Y."/>
            <person name="Jogler C."/>
        </authorList>
    </citation>
    <scope>NUCLEOTIDE SEQUENCE [LARGE SCALE GENOMIC DNA]</scope>
    <source>
        <strain evidence="1 2">Pan216</strain>
    </source>
</reference>
<dbReference type="EMBL" id="CP036279">
    <property type="protein sequence ID" value="QDU64410.1"/>
    <property type="molecule type" value="Genomic_DNA"/>
</dbReference>
<proteinExistence type="predicted"/>